<name>A0A9W8LVR3_9FUNG</name>
<gene>
    <name evidence="1" type="ORF">H4R20_000543</name>
</gene>
<sequence length="123" mass="13676">MITTLPSLERLHIADFILTDSEMGDFGQTVWTMTNQLVVPFITGLKKLHVRSKLPGHSSNMLVTKLIFLVMQTESLEVLLLSSNLISHAEQAIAYFAPRAPHLGKISVMDELEDSSVALRLES</sequence>
<comment type="caution">
    <text evidence="1">The sequence shown here is derived from an EMBL/GenBank/DDBJ whole genome shotgun (WGS) entry which is preliminary data.</text>
</comment>
<evidence type="ECO:0000313" key="1">
    <source>
        <dbReference type="EMBL" id="KAJ2808898.1"/>
    </source>
</evidence>
<organism evidence="1 2">
    <name type="scientific">Coemansia guatemalensis</name>
    <dbReference type="NCBI Taxonomy" id="2761395"/>
    <lineage>
        <taxon>Eukaryota</taxon>
        <taxon>Fungi</taxon>
        <taxon>Fungi incertae sedis</taxon>
        <taxon>Zoopagomycota</taxon>
        <taxon>Kickxellomycotina</taxon>
        <taxon>Kickxellomycetes</taxon>
        <taxon>Kickxellales</taxon>
        <taxon>Kickxellaceae</taxon>
        <taxon>Coemansia</taxon>
    </lineage>
</organism>
<evidence type="ECO:0000313" key="2">
    <source>
        <dbReference type="Proteomes" id="UP001140094"/>
    </source>
</evidence>
<protein>
    <submittedName>
        <fullName evidence="1">Uncharacterized protein</fullName>
    </submittedName>
</protein>
<dbReference type="EMBL" id="JANBUO010000018">
    <property type="protein sequence ID" value="KAJ2808898.1"/>
    <property type="molecule type" value="Genomic_DNA"/>
</dbReference>
<dbReference type="AlphaFoldDB" id="A0A9W8LVR3"/>
<reference evidence="1" key="1">
    <citation type="submission" date="2022-07" db="EMBL/GenBank/DDBJ databases">
        <title>Phylogenomic reconstructions and comparative analyses of Kickxellomycotina fungi.</title>
        <authorList>
            <person name="Reynolds N.K."/>
            <person name="Stajich J.E."/>
            <person name="Barry K."/>
            <person name="Grigoriev I.V."/>
            <person name="Crous P."/>
            <person name="Smith M.E."/>
        </authorList>
    </citation>
    <scope>NUCLEOTIDE SEQUENCE</scope>
    <source>
        <strain evidence="1">NRRL 1565</strain>
    </source>
</reference>
<accession>A0A9W8LVR3</accession>
<keyword evidence="2" id="KW-1185">Reference proteome</keyword>
<dbReference type="Proteomes" id="UP001140094">
    <property type="component" value="Unassembled WGS sequence"/>
</dbReference>
<proteinExistence type="predicted"/>